<dbReference type="PANTHER" id="PTHR34384">
    <property type="entry name" value="L-2,3-DIAMINOPROPANOATE--CITRATE LIGASE"/>
    <property type="match status" value="1"/>
</dbReference>
<evidence type="ECO:0000256" key="1">
    <source>
        <dbReference type="ARBA" id="ARBA00004924"/>
    </source>
</evidence>
<dbReference type="GO" id="GO:0019290">
    <property type="term" value="P:siderophore biosynthetic process"/>
    <property type="evidence" value="ECO:0007669"/>
    <property type="project" value="InterPro"/>
</dbReference>
<protein>
    <submittedName>
        <fullName evidence="6">Iron transporter</fullName>
    </submittedName>
</protein>
<dbReference type="Gene3D" id="1.10.510.40">
    <property type="match status" value="1"/>
</dbReference>
<feature type="domain" description="Aerobactin siderophore biosynthesis IucA/IucC N-terminal" evidence="4">
    <location>
        <begin position="227"/>
        <end position="346"/>
    </location>
</feature>
<comment type="similarity">
    <text evidence="2">Belongs to the IucA/IucC family.</text>
</comment>
<dbReference type="InterPro" id="IPR022770">
    <property type="entry name" value="IucA/IucC-like_C"/>
</dbReference>
<dbReference type="RefSeq" id="WP_239107713.1">
    <property type="nucleotide sequence ID" value="NZ_BAAAGJ010000005.1"/>
</dbReference>
<evidence type="ECO:0000259" key="4">
    <source>
        <dbReference type="Pfam" id="PF04183"/>
    </source>
</evidence>
<dbReference type="PANTHER" id="PTHR34384:SF5">
    <property type="entry name" value="L-2,3-DIAMINOPROPANOATE--CITRATE LIGASE"/>
    <property type="match status" value="1"/>
</dbReference>
<name>A0A8J3YA06_9ACTN</name>
<gene>
    <name evidence="6" type="ORF">Sya03_40930</name>
</gene>
<keyword evidence="7" id="KW-1185">Reference proteome</keyword>
<evidence type="ECO:0000259" key="5">
    <source>
        <dbReference type="Pfam" id="PF06276"/>
    </source>
</evidence>
<dbReference type="Gene3D" id="6.10.250.3370">
    <property type="match status" value="1"/>
</dbReference>
<evidence type="ECO:0000256" key="3">
    <source>
        <dbReference type="SAM" id="MobiDB-lite"/>
    </source>
</evidence>
<comment type="caution">
    <text evidence="6">The sequence shown here is derived from an EMBL/GenBank/DDBJ whole genome shotgun (WGS) entry which is preliminary data.</text>
</comment>
<dbReference type="Pfam" id="PF06276">
    <property type="entry name" value="FhuF"/>
    <property type="match status" value="1"/>
</dbReference>
<evidence type="ECO:0000313" key="7">
    <source>
        <dbReference type="Proteomes" id="UP000652013"/>
    </source>
</evidence>
<feature type="compositionally biased region" description="Low complexity" evidence="3">
    <location>
        <begin position="18"/>
        <end position="29"/>
    </location>
</feature>
<organism evidence="6 7">
    <name type="scientific">Spirilliplanes yamanashiensis</name>
    <dbReference type="NCBI Taxonomy" id="42233"/>
    <lineage>
        <taxon>Bacteria</taxon>
        <taxon>Bacillati</taxon>
        <taxon>Actinomycetota</taxon>
        <taxon>Actinomycetes</taxon>
        <taxon>Micromonosporales</taxon>
        <taxon>Micromonosporaceae</taxon>
        <taxon>Spirilliplanes</taxon>
    </lineage>
</organism>
<dbReference type="AlphaFoldDB" id="A0A8J3YA06"/>
<feature type="domain" description="Aerobactin siderophore biosynthesis IucA/IucC-like C-terminal" evidence="5">
    <location>
        <begin position="377"/>
        <end position="467"/>
    </location>
</feature>
<dbReference type="InterPro" id="IPR007310">
    <property type="entry name" value="Aerobactin_biosyn_IucA/IucC_N"/>
</dbReference>
<comment type="pathway">
    <text evidence="1">Siderophore biosynthesis.</text>
</comment>
<dbReference type="GO" id="GO:0016881">
    <property type="term" value="F:acid-amino acid ligase activity"/>
    <property type="evidence" value="ECO:0007669"/>
    <property type="project" value="UniProtKB-ARBA"/>
</dbReference>
<reference evidence="6" key="1">
    <citation type="submission" date="2021-01" db="EMBL/GenBank/DDBJ databases">
        <title>Whole genome shotgun sequence of Spirilliplanes yamanashiensis NBRC 15828.</title>
        <authorList>
            <person name="Komaki H."/>
            <person name="Tamura T."/>
        </authorList>
    </citation>
    <scope>NUCLEOTIDE SEQUENCE</scope>
    <source>
        <strain evidence="6">NBRC 15828</strain>
    </source>
</reference>
<feature type="region of interest" description="Disordered" evidence="3">
    <location>
        <begin position="1"/>
        <end position="29"/>
    </location>
</feature>
<feature type="compositionally biased region" description="Low complexity" evidence="3">
    <location>
        <begin position="1"/>
        <end position="10"/>
    </location>
</feature>
<dbReference type="InterPro" id="IPR037455">
    <property type="entry name" value="LucA/IucC-like"/>
</dbReference>
<dbReference type="EMBL" id="BOOY01000029">
    <property type="protein sequence ID" value="GIJ04741.1"/>
    <property type="molecule type" value="Genomic_DNA"/>
</dbReference>
<dbReference type="Pfam" id="PF04183">
    <property type="entry name" value="IucA_IucC"/>
    <property type="match status" value="2"/>
</dbReference>
<evidence type="ECO:0000313" key="6">
    <source>
        <dbReference type="EMBL" id="GIJ04741.1"/>
    </source>
</evidence>
<dbReference type="Proteomes" id="UP000652013">
    <property type="component" value="Unassembled WGS sequence"/>
</dbReference>
<evidence type="ECO:0000256" key="2">
    <source>
        <dbReference type="ARBA" id="ARBA00007832"/>
    </source>
</evidence>
<sequence length="506" mass="51884">MPTTGAAALTPQPPPGAAAPHPAAAPDAAATRAHLARHRPDLLGRYDAALPGARAAVLTRLWGALGREPVPGLTGRRTRDGRLTVELGGHTVAGPAAAARPHAAPVTAVETDRRQQDDPAALARTLGLGAAFAAELANSVANLALARAGAAAPPTLAELHALGPVAALARAEQAVVDGHPLHPCCRTRLGLTTADVLAHAPEHGAVVTPELLRVPGAHWRGPGPPEFPAHPWQAGRLRQAYPWVETVTTLGPARALMSLRTLAPLDGGPHLKTAVDVQMTSAVRTVSPAAVANGPRLSALLGRLTRDLPVTVLAETGGAGVPDRRFGFVRRAAPALGPGEIAVPLAVFAAAPPLLRDVAGADPRAWVRALTGLLGAFGTLLDRGVACEGHGQNVLVVLRGARPVRLLYRDLGGVRVSPARLRAHGEDPPPLDGDLTSDDPGELRTTLAAALGGNALGEHLAALARHTDPAPLHAETDRLGLPPVVKATTAMRLAADPLTPQWAPAA</sequence>
<proteinExistence type="inferred from homology"/>
<feature type="region of interest" description="Disordered" evidence="3">
    <location>
        <begin position="420"/>
        <end position="440"/>
    </location>
</feature>
<feature type="domain" description="Aerobactin siderophore biosynthesis IucA/IucC N-terminal" evidence="4">
    <location>
        <begin position="168"/>
        <end position="215"/>
    </location>
</feature>
<accession>A0A8J3YA06</accession>